<organism evidence="1 2">
    <name type="scientific">Etheostoma spectabile</name>
    <name type="common">orangethroat darter</name>
    <dbReference type="NCBI Taxonomy" id="54343"/>
    <lineage>
        <taxon>Eukaryota</taxon>
        <taxon>Metazoa</taxon>
        <taxon>Chordata</taxon>
        <taxon>Craniata</taxon>
        <taxon>Vertebrata</taxon>
        <taxon>Euteleostomi</taxon>
        <taxon>Actinopterygii</taxon>
        <taxon>Neopterygii</taxon>
        <taxon>Teleostei</taxon>
        <taxon>Neoteleostei</taxon>
        <taxon>Acanthomorphata</taxon>
        <taxon>Eupercaria</taxon>
        <taxon>Perciformes</taxon>
        <taxon>Percoidei</taxon>
        <taxon>Percidae</taxon>
        <taxon>Etheostomatinae</taxon>
        <taxon>Etheostoma</taxon>
    </lineage>
</organism>
<comment type="caution">
    <text evidence="1">The sequence shown here is derived from an EMBL/GenBank/DDBJ whole genome shotgun (WGS) entry which is preliminary data.</text>
</comment>
<sequence>MEFEASGIGEECGVFGCVAAGEWPTQLEVAQVLTLGLVALQHSSRVMWRAIGCAIHNGVHLIVEPHKAPRVGFITLSSLKRAVESRSMPCCISLLEIWTKMSLFLVELSNCLHTRSSDQTRISARTSWSLQFRPVSDTMTTWNWSALGWRLKPPCPRFFIIQPLLHLQGPVFQSAVQQNGFHLIEELHVLSRASCAAASNRLRITPKFLCIWRAISWKMDLLRSVHFRRSRTRRSAQTHNRALTSSSVQWRPPSSAPLAVRACCRVWLPAPESQAPALGLTLPPAAHNTEPPQTL</sequence>
<protein>
    <recommendedName>
        <fullName evidence="3">Glutamine amidotransferase type-2 domain-containing protein</fullName>
    </recommendedName>
</protein>
<dbReference type="AlphaFoldDB" id="A0A5J5D544"/>
<gene>
    <name evidence="1" type="ORF">FQN60_013183</name>
</gene>
<evidence type="ECO:0000313" key="1">
    <source>
        <dbReference type="EMBL" id="KAA8589818.1"/>
    </source>
</evidence>
<name>A0A5J5D544_9PERO</name>
<keyword evidence="2" id="KW-1185">Reference proteome</keyword>
<evidence type="ECO:0000313" key="2">
    <source>
        <dbReference type="Proteomes" id="UP000327493"/>
    </source>
</evidence>
<accession>A0A5J5D544</accession>
<dbReference type="Proteomes" id="UP000327493">
    <property type="component" value="Chromosome 9"/>
</dbReference>
<reference evidence="1 2" key="1">
    <citation type="submission" date="2019-08" db="EMBL/GenBank/DDBJ databases">
        <title>A chromosome-level genome assembly, high-density linkage maps, and genome scans reveal the genomic architecture of hybrid incompatibilities underlying speciation via character displacement in darters (Percidae: Etheostominae).</title>
        <authorList>
            <person name="Moran R.L."/>
            <person name="Catchen J.M."/>
            <person name="Fuller R.C."/>
        </authorList>
    </citation>
    <scope>NUCLEOTIDE SEQUENCE [LARGE SCALE GENOMIC DNA]</scope>
    <source>
        <strain evidence="1">EspeVRDwgs_2016</strain>
        <tissue evidence="1">Muscle</tissue>
    </source>
</reference>
<proteinExistence type="predicted"/>
<evidence type="ECO:0008006" key="3">
    <source>
        <dbReference type="Google" id="ProtNLM"/>
    </source>
</evidence>
<dbReference type="EMBL" id="VOFY01000009">
    <property type="protein sequence ID" value="KAA8589818.1"/>
    <property type="molecule type" value="Genomic_DNA"/>
</dbReference>